<dbReference type="AlphaFoldDB" id="A0A8S3QV20"/>
<organism evidence="7 8">
    <name type="scientific">Mytilus edulis</name>
    <name type="common">Blue mussel</name>
    <dbReference type="NCBI Taxonomy" id="6550"/>
    <lineage>
        <taxon>Eukaryota</taxon>
        <taxon>Metazoa</taxon>
        <taxon>Spiralia</taxon>
        <taxon>Lophotrochozoa</taxon>
        <taxon>Mollusca</taxon>
        <taxon>Bivalvia</taxon>
        <taxon>Autobranchia</taxon>
        <taxon>Pteriomorphia</taxon>
        <taxon>Mytilida</taxon>
        <taxon>Mytiloidea</taxon>
        <taxon>Mytilidae</taxon>
        <taxon>Mytilinae</taxon>
        <taxon>Mytilus</taxon>
    </lineage>
</organism>
<comment type="caution">
    <text evidence="7">The sequence shown here is derived from an EMBL/GenBank/DDBJ whole genome shotgun (WGS) entry which is preliminary data.</text>
</comment>
<evidence type="ECO:0000313" key="8">
    <source>
        <dbReference type="Proteomes" id="UP000683360"/>
    </source>
</evidence>
<dbReference type="Gene3D" id="3.30.40.10">
    <property type="entry name" value="Zinc/RING finger domain, C3HC4 (zinc finger)"/>
    <property type="match status" value="1"/>
</dbReference>
<name>A0A8S3QV20_MYTED</name>
<dbReference type="Pfam" id="PF13920">
    <property type="entry name" value="zf-C3HC4_3"/>
    <property type="match status" value="1"/>
</dbReference>
<comment type="similarity">
    <text evidence="1">Belongs to the IAP family.</text>
</comment>
<dbReference type="Proteomes" id="UP000683360">
    <property type="component" value="Unassembled WGS sequence"/>
</dbReference>
<dbReference type="InterPro" id="IPR001841">
    <property type="entry name" value="Znf_RING"/>
</dbReference>
<keyword evidence="8" id="KW-1185">Reference proteome</keyword>
<dbReference type="SMART" id="SM00238">
    <property type="entry name" value="BIR"/>
    <property type="match status" value="1"/>
</dbReference>
<dbReference type="Gene3D" id="1.10.1170.10">
    <property type="entry name" value="Inhibitor Of Apoptosis Protein (2mihbC-IAP-1), Chain A"/>
    <property type="match status" value="1"/>
</dbReference>
<dbReference type="SUPFAM" id="SSF57924">
    <property type="entry name" value="Inhibitor of apoptosis (IAP) repeat"/>
    <property type="match status" value="1"/>
</dbReference>
<dbReference type="GO" id="GO:0008270">
    <property type="term" value="F:zinc ion binding"/>
    <property type="evidence" value="ECO:0007669"/>
    <property type="project" value="UniProtKB-KW"/>
</dbReference>
<accession>A0A8S3QV20</accession>
<evidence type="ECO:0000256" key="1">
    <source>
        <dbReference type="ARBA" id="ARBA00006672"/>
    </source>
</evidence>
<sequence>MERQKNKYHLIKGRNFISICNNTRLISIYIHDQTNDQFIMENLYQPPHRPMKYPNMCITQSRFVTFSSWTNTNTADKQSLVDAGFFYTGNEDHVRCFDCGIGLRSWEPEDDPLVEHARWSPTCKFIIEKKGQEFIDAVQTAVRQLEAESLFGHLEFNTTVSNPGDTENENITSQSVVEKDVLPCGRPPTAAERKNPLLTNAAQALVEYRYLPKTVKTAIDIVLQEKGWRELTSSNLLRTILNLSNNGQLNDDTMQPFLQDKIHINKKRSLEQILDIKQKMIHENREMKERMLCKICCENIVCIAFLPCGHLISCSLCAPSLGNCPVCRTEVKGSFRASFAV</sequence>
<dbReference type="EMBL" id="CAJPWZ010000690">
    <property type="protein sequence ID" value="CAG2198628.1"/>
    <property type="molecule type" value="Genomic_DNA"/>
</dbReference>
<keyword evidence="4" id="KW-0862">Zinc</keyword>
<dbReference type="PROSITE" id="PS50143">
    <property type="entry name" value="BIR_REPEAT_2"/>
    <property type="match status" value="1"/>
</dbReference>
<keyword evidence="2" id="KW-0479">Metal-binding</keyword>
<evidence type="ECO:0000259" key="6">
    <source>
        <dbReference type="PROSITE" id="PS50089"/>
    </source>
</evidence>
<reference evidence="7" key="1">
    <citation type="submission" date="2021-03" db="EMBL/GenBank/DDBJ databases">
        <authorList>
            <person name="Bekaert M."/>
        </authorList>
    </citation>
    <scope>NUCLEOTIDE SEQUENCE</scope>
</reference>
<dbReference type="PANTHER" id="PTHR10044">
    <property type="entry name" value="INHIBITOR OF APOPTOSIS"/>
    <property type="match status" value="1"/>
</dbReference>
<dbReference type="OrthoDB" id="297881at2759"/>
<dbReference type="PROSITE" id="PS50089">
    <property type="entry name" value="ZF_RING_2"/>
    <property type="match status" value="1"/>
</dbReference>
<evidence type="ECO:0000256" key="2">
    <source>
        <dbReference type="ARBA" id="ARBA00022723"/>
    </source>
</evidence>
<dbReference type="InterPro" id="IPR001370">
    <property type="entry name" value="BIR_rpt"/>
</dbReference>
<evidence type="ECO:0000256" key="4">
    <source>
        <dbReference type="ARBA" id="ARBA00022833"/>
    </source>
</evidence>
<dbReference type="GO" id="GO:0005634">
    <property type="term" value="C:nucleus"/>
    <property type="evidence" value="ECO:0007669"/>
    <property type="project" value="TreeGrafter"/>
</dbReference>
<dbReference type="CDD" id="cd16510">
    <property type="entry name" value="RING-HC_IAPs"/>
    <property type="match status" value="1"/>
</dbReference>
<evidence type="ECO:0000256" key="5">
    <source>
        <dbReference type="PROSITE-ProRule" id="PRU00175"/>
    </source>
</evidence>
<dbReference type="CDD" id="cd00022">
    <property type="entry name" value="BIR"/>
    <property type="match status" value="1"/>
</dbReference>
<dbReference type="InterPro" id="IPR050784">
    <property type="entry name" value="IAP"/>
</dbReference>
<dbReference type="GO" id="GO:0005737">
    <property type="term" value="C:cytoplasm"/>
    <property type="evidence" value="ECO:0007669"/>
    <property type="project" value="TreeGrafter"/>
</dbReference>
<evidence type="ECO:0000313" key="7">
    <source>
        <dbReference type="EMBL" id="CAG2198628.1"/>
    </source>
</evidence>
<evidence type="ECO:0000256" key="3">
    <source>
        <dbReference type="ARBA" id="ARBA00022771"/>
    </source>
</evidence>
<keyword evidence="3 5" id="KW-0863">Zinc-finger</keyword>
<proteinExistence type="inferred from homology"/>
<protein>
    <submittedName>
        <fullName evidence="7">BIRC7_8</fullName>
    </submittedName>
</protein>
<dbReference type="Pfam" id="PF00653">
    <property type="entry name" value="BIR"/>
    <property type="match status" value="1"/>
</dbReference>
<dbReference type="InterPro" id="IPR013083">
    <property type="entry name" value="Znf_RING/FYVE/PHD"/>
</dbReference>
<gene>
    <name evidence="7" type="ORF">MEDL_13373</name>
</gene>
<dbReference type="FunFam" id="1.10.1170.10:FF:000002">
    <property type="entry name" value="Baculoviral IAP repeat containing 7"/>
    <property type="match status" value="1"/>
</dbReference>
<dbReference type="PANTHER" id="PTHR10044:SF139">
    <property type="entry name" value="DEATH-ASSOCIATED INHIBITOR OF APOPTOSIS 2"/>
    <property type="match status" value="1"/>
</dbReference>
<feature type="domain" description="RING-type" evidence="6">
    <location>
        <begin position="293"/>
        <end position="328"/>
    </location>
</feature>